<dbReference type="Proteomes" id="UP000274822">
    <property type="component" value="Unassembled WGS sequence"/>
</dbReference>
<reference evidence="1 2" key="1">
    <citation type="journal article" date="2018" name="New Phytol.">
        <title>Phylogenomics of Endogonaceae and evolution of mycorrhizas within Mucoromycota.</title>
        <authorList>
            <person name="Chang Y."/>
            <person name="Desiro A."/>
            <person name="Na H."/>
            <person name="Sandor L."/>
            <person name="Lipzen A."/>
            <person name="Clum A."/>
            <person name="Barry K."/>
            <person name="Grigoriev I.V."/>
            <person name="Martin F.M."/>
            <person name="Stajich J.E."/>
            <person name="Smith M.E."/>
            <person name="Bonito G."/>
            <person name="Spatafora J.W."/>
        </authorList>
    </citation>
    <scope>NUCLEOTIDE SEQUENCE [LARGE SCALE GENOMIC DNA]</scope>
    <source>
        <strain evidence="1 2">AD002</strain>
    </source>
</reference>
<sequence length="261" mass="28032">MELGGETEVVSSGGAADFSTTRVGFAADMMWLSGPGYYCGAGIGKDANWLYHCNGTFVQHTQCKAGCLAAKDGYPDECQNETTSNSHYLGSDNTTTANITTMNITDLPDLKNEIYIHVSDNDTSCPFGEGDYCGELIGKNPKELWTCTGYDGKSVTWTKKEDCPIGFTPASKYLSTLAIQFLPLNLNHHCHLPNPAHDDSCKVDANTTCPYGDGLYCGGPVNTTAGTFLRNTILHHIYHCQAGVLNDLGLCPNGCETTTIG</sequence>
<organism evidence="1 2">
    <name type="scientific">Jimgerdemannia flammicorona</name>
    <dbReference type="NCBI Taxonomy" id="994334"/>
    <lineage>
        <taxon>Eukaryota</taxon>
        <taxon>Fungi</taxon>
        <taxon>Fungi incertae sedis</taxon>
        <taxon>Mucoromycota</taxon>
        <taxon>Mucoromycotina</taxon>
        <taxon>Endogonomycetes</taxon>
        <taxon>Endogonales</taxon>
        <taxon>Endogonaceae</taxon>
        <taxon>Jimgerdemannia</taxon>
    </lineage>
</organism>
<dbReference type="EMBL" id="RBNJ01019478">
    <property type="protein sequence ID" value="RUS23535.1"/>
    <property type="molecule type" value="Genomic_DNA"/>
</dbReference>
<evidence type="ECO:0000313" key="1">
    <source>
        <dbReference type="EMBL" id="RUS23535.1"/>
    </source>
</evidence>
<accession>A0A433Q146</accession>
<feature type="non-terminal residue" evidence="1">
    <location>
        <position position="261"/>
    </location>
</feature>
<keyword evidence="2" id="KW-1185">Reference proteome</keyword>
<gene>
    <name evidence="1" type="ORF">BC938DRAFT_474991</name>
</gene>
<dbReference type="AlphaFoldDB" id="A0A433Q146"/>
<proteinExistence type="predicted"/>
<comment type="caution">
    <text evidence="1">The sequence shown here is derived from an EMBL/GenBank/DDBJ whole genome shotgun (WGS) entry which is preliminary data.</text>
</comment>
<name>A0A433Q146_9FUNG</name>
<protein>
    <submittedName>
        <fullName evidence="1">Uncharacterized protein</fullName>
    </submittedName>
</protein>
<evidence type="ECO:0000313" key="2">
    <source>
        <dbReference type="Proteomes" id="UP000274822"/>
    </source>
</evidence>